<organism evidence="1 2">
    <name type="scientific">Suillus luteus UH-Slu-Lm8-n1</name>
    <dbReference type="NCBI Taxonomy" id="930992"/>
    <lineage>
        <taxon>Eukaryota</taxon>
        <taxon>Fungi</taxon>
        <taxon>Dikarya</taxon>
        <taxon>Basidiomycota</taxon>
        <taxon>Agaricomycotina</taxon>
        <taxon>Agaricomycetes</taxon>
        <taxon>Agaricomycetidae</taxon>
        <taxon>Boletales</taxon>
        <taxon>Suillineae</taxon>
        <taxon>Suillaceae</taxon>
        <taxon>Suillus</taxon>
    </lineage>
</organism>
<dbReference type="InParanoid" id="A0A0D0ACA6"/>
<reference evidence="2" key="2">
    <citation type="submission" date="2015-01" db="EMBL/GenBank/DDBJ databases">
        <title>Evolutionary Origins and Diversification of the Mycorrhizal Mutualists.</title>
        <authorList>
            <consortium name="DOE Joint Genome Institute"/>
            <consortium name="Mycorrhizal Genomics Consortium"/>
            <person name="Kohler A."/>
            <person name="Kuo A."/>
            <person name="Nagy L.G."/>
            <person name="Floudas D."/>
            <person name="Copeland A."/>
            <person name="Barry K.W."/>
            <person name="Cichocki N."/>
            <person name="Veneault-Fourrey C."/>
            <person name="LaButti K."/>
            <person name="Lindquist E.A."/>
            <person name="Lipzen A."/>
            <person name="Lundell T."/>
            <person name="Morin E."/>
            <person name="Murat C."/>
            <person name="Riley R."/>
            <person name="Ohm R."/>
            <person name="Sun H."/>
            <person name="Tunlid A."/>
            <person name="Henrissat B."/>
            <person name="Grigoriev I.V."/>
            <person name="Hibbett D.S."/>
            <person name="Martin F."/>
        </authorList>
    </citation>
    <scope>NUCLEOTIDE SEQUENCE [LARGE SCALE GENOMIC DNA]</scope>
    <source>
        <strain evidence="2">UH-Slu-Lm8-n1</strain>
    </source>
</reference>
<sequence>MHSSKTLRRTRVPRPLTAESSDTFEEVSSFRVVHEDEKILERCMIQLDDLEIERKNNKVASQSSWSVSFDRCVDLIHNSTARKMKTISVIRDRPLPKAHLVVWTTTTKITYTDTKKAQQHLTVGGQTEHDVDMVRMDETFKNISSHAIKRFLEYIGYSRDQTKVEITVGWEIVSSWDMDGAVWMRGGQLPE</sequence>
<evidence type="ECO:0000313" key="2">
    <source>
        <dbReference type="Proteomes" id="UP000054485"/>
    </source>
</evidence>
<dbReference type="HOGENOM" id="CLU_1422281_0_0_1"/>
<evidence type="ECO:0000313" key="1">
    <source>
        <dbReference type="EMBL" id="KIK47870.1"/>
    </source>
</evidence>
<accession>A0A0D0ACA6</accession>
<protein>
    <submittedName>
        <fullName evidence="1">Uncharacterized protein</fullName>
    </submittedName>
</protein>
<dbReference type="EMBL" id="KN835143">
    <property type="protein sequence ID" value="KIK47870.1"/>
    <property type="molecule type" value="Genomic_DNA"/>
</dbReference>
<keyword evidence="2" id="KW-1185">Reference proteome</keyword>
<dbReference type="Proteomes" id="UP000054485">
    <property type="component" value="Unassembled WGS sequence"/>
</dbReference>
<dbReference type="AlphaFoldDB" id="A0A0D0ACA6"/>
<proteinExistence type="predicted"/>
<dbReference type="OrthoDB" id="2686137at2759"/>
<reference evidence="1 2" key="1">
    <citation type="submission" date="2014-04" db="EMBL/GenBank/DDBJ databases">
        <authorList>
            <consortium name="DOE Joint Genome Institute"/>
            <person name="Kuo A."/>
            <person name="Ruytinx J."/>
            <person name="Rineau F."/>
            <person name="Colpaert J."/>
            <person name="Kohler A."/>
            <person name="Nagy L.G."/>
            <person name="Floudas D."/>
            <person name="Copeland A."/>
            <person name="Barry K.W."/>
            <person name="Cichocki N."/>
            <person name="Veneault-Fourrey C."/>
            <person name="LaButti K."/>
            <person name="Lindquist E.A."/>
            <person name="Lipzen A."/>
            <person name="Lundell T."/>
            <person name="Morin E."/>
            <person name="Murat C."/>
            <person name="Sun H."/>
            <person name="Tunlid A."/>
            <person name="Henrissat B."/>
            <person name="Grigoriev I.V."/>
            <person name="Hibbett D.S."/>
            <person name="Martin F."/>
            <person name="Nordberg H.P."/>
            <person name="Cantor M.N."/>
            <person name="Hua S.X."/>
        </authorList>
    </citation>
    <scope>NUCLEOTIDE SEQUENCE [LARGE SCALE GENOMIC DNA]</scope>
    <source>
        <strain evidence="1 2">UH-Slu-Lm8-n1</strain>
    </source>
</reference>
<gene>
    <name evidence="1" type="ORF">CY34DRAFT_171673</name>
</gene>
<name>A0A0D0ACA6_9AGAM</name>